<dbReference type="PANTHER" id="PTHR43259:SF1">
    <property type="entry name" value="N-ACETYLTRANSFERASE DOMAIN-CONTAINING PROTEIN"/>
    <property type="match status" value="1"/>
</dbReference>
<dbReference type="OrthoDB" id="1858440at2"/>
<evidence type="ECO:0000259" key="1">
    <source>
        <dbReference type="PROSITE" id="PS51186"/>
    </source>
</evidence>
<organism evidence="2 3">
    <name type="scientific">Erwinia mallotivora</name>
    <dbReference type="NCBI Taxonomy" id="69222"/>
    <lineage>
        <taxon>Bacteria</taxon>
        <taxon>Pseudomonadati</taxon>
        <taxon>Pseudomonadota</taxon>
        <taxon>Gammaproteobacteria</taxon>
        <taxon>Enterobacterales</taxon>
        <taxon>Erwiniaceae</taxon>
        <taxon>Erwinia</taxon>
    </lineage>
</organism>
<evidence type="ECO:0000313" key="2">
    <source>
        <dbReference type="EMBL" id="EXU76136.1"/>
    </source>
</evidence>
<dbReference type="InterPro" id="IPR016181">
    <property type="entry name" value="Acyl_CoA_acyltransferase"/>
</dbReference>
<proteinExistence type="predicted"/>
<comment type="caution">
    <text evidence="2">The sequence shown here is derived from an EMBL/GenBank/DDBJ whole genome shotgun (WGS) entry which is preliminary data.</text>
</comment>
<dbReference type="PANTHER" id="PTHR43259">
    <property type="entry name" value="SPT10P"/>
    <property type="match status" value="1"/>
</dbReference>
<dbReference type="RefSeq" id="WP_034935818.1">
    <property type="nucleotide sequence ID" value="NZ_JFHN01000036.1"/>
</dbReference>
<name>A0A014M2P8_9GAMM</name>
<reference evidence="2 3" key="1">
    <citation type="submission" date="2014-02" db="EMBL/GenBank/DDBJ databases">
        <title>Draft genome of Erwinia mallotivora strain BT-MARDI, a papaya dieback pathogen.</title>
        <authorList>
            <person name="Redzuan R."/>
            <person name="Abu Bakar N."/>
            <person name="Badrun R."/>
            <person name="Mohd Raih M.F."/>
            <person name="Rozano L."/>
            <person name="Mat Amin N."/>
        </authorList>
    </citation>
    <scope>NUCLEOTIDE SEQUENCE [LARGE SCALE GENOMIC DNA]</scope>
    <source>
        <strain evidence="2 3">BT-MARDI</strain>
    </source>
</reference>
<protein>
    <submittedName>
        <fullName evidence="2">Acetyltransferase</fullName>
    </submittedName>
</protein>
<dbReference type="GO" id="GO:0016747">
    <property type="term" value="F:acyltransferase activity, transferring groups other than amino-acyl groups"/>
    <property type="evidence" value="ECO:0007669"/>
    <property type="project" value="InterPro"/>
</dbReference>
<dbReference type="Gene3D" id="3.40.630.30">
    <property type="match status" value="1"/>
</dbReference>
<dbReference type="STRING" id="69222.BG55_07185"/>
<dbReference type="SUPFAM" id="SSF55729">
    <property type="entry name" value="Acyl-CoA N-acyltransferases (Nat)"/>
    <property type="match status" value="1"/>
</dbReference>
<dbReference type="EMBL" id="JFHN01000036">
    <property type="protein sequence ID" value="EXU76136.1"/>
    <property type="molecule type" value="Genomic_DNA"/>
</dbReference>
<dbReference type="InterPro" id="IPR000182">
    <property type="entry name" value="GNAT_dom"/>
</dbReference>
<evidence type="ECO:0000313" key="3">
    <source>
        <dbReference type="Proteomes" id="UP000019918"/>
    </source>
</evidence>
<feature type="domain" description="N-acetyltransferase" evidence="1">
    <location>
        <begin position="2"/>
        <end position="158"/>
    </location>
</feature>
<dbReference type="PROSITE" id="PS51186">
    <property type="entry name" value="GNAT"/>
    <property type="match status" value="1"/>
</dbReference>
<keyword evidence="2" id="KW-0808">Transferase</keyword>
<dbReference type="InterPro" id="IPR052829">
    <property type="entry name" value="N-acetyltransferase_domain"/>
</dbReference>
<dbReference type="CDD" id="cd04301">
    <property type="entry name" value="NAT_SF"/>
    <property type="match status" value="1"/>
</dbReference>
<keyword evidence="3" id="KW-1185">Reference proteome</keyword>
<sequence length="158" mass="18230">MIQFRPMREDEYSDYLEYFIADYAREISSNYRLSAGDSEKRAKQEIAESLPEGVDTPGQVLLCLTARLDNATSHVGYLWYKPDTAMRTLFIYDFHIFHAFQGQGLGKQALRAFEQEMQDNNFQQIRLRVAGDNARARHLYETIGFGVTGINMSKTIKE</sequence>
<dbReference type="AlphaFoldDB" id="A0A014M2P8"/>
<accession>A0A014M2P8</accession>
<dbReference type="PATRIC" id="fig|69222.5.peg.1475"/>
<dbReference type="Pfam" id="PF00583">
    <property type="entry name" value="Acetyltransf_1"/>
    <property type="match status" value="1"/>
</dbReference>
<dbReference type="Proteomes" id="UP000019918">
    <property type="component" value="Unassembled WGS sequence"/>
</dbReference>
<gene>
    <name evidence="2" type="ORF">BG55_07185</name>
</gene>